<dbReference type="EMBL" id="MGAG01000023">
    <property type="protein sequence ID" value="OGK40592.1"/>
    <property type="molecule type" value="Genomic_DNA"/>
</dbReference>
<evidence type="ECO:0000256" key="1">
    <source>
        <dbReference type="SAM" id="Phobius"/>
    </source>
</evidence>
<proteinExistence type="predicted"/>
<evidence type="ECO:0000313" key="2">
    <source>
        <dbReference type="EMBL" id="OGK40592.1"/>
    </source>
</evidence>
<protein>
    <submittedName>
        <fullName evidence="2">Uncharacterized protein</fullName>
    </submittedName>
</protein>
<keyword evidence="1" id="KW-0472">Membrane</keyword>
<name>A0A1F7IB57_9BACT</name>
<accession>A0A1F7IB57</accession>
<dbReference type="Proteomes" id="UP000177698">
    <property type="component" value="Unassembled WGS sequence"/>
</dbReference>
<keyword evidence="1" id="KW-1133">Transmembrane helix</keyword>
<feature type="transmembrane region" description="Helical" evidence="1">
    <location>
        <begin position="27"/>
        <end position="46"/>
    </location>
</feature>
<gene>
    <name evidence="2" type="ORF">A2954_00235</name>
</gene>
<dbReference type="STRING" id="1802056.A2954_00235"/>
<reference evidence="2 3" key="1">
    <citation type="journal article" date="2016" name="Nat. Commun.">
        <title>Thousands of microbial genomes shed light on interconnected biogeochemical processes in an aquifer system.</title>
        <authorList>
            <person name="Anantharaman K."/>
            <person name="Brown C.T."/>
            <person name="Hug L.A."/>
            <person name="Sharon I."/>
            <person name="Castelle C.J."/>
            <person name="Probst A.J."/>
            <person name="Thomas B.C."/>
            <person name="Singh A."/>
            <person name="Wilkins M.J."/>
            <person name="Karaoz U."/>
            <person name="Brodie E.L."/>
            <person name="Williams K.H."/>
            <person name="Hubbard S.S."/>
            <person name="Banfield J.F."/>
        </authorList>
    </citation>
    <scope>NUCLEOTIDE SEQUENCE [LARGE SCALE GENOMIC DNA]</scope>
</reference>
<sequence>MKKRINLLKGHRTLAEKEGIFIKFKNLLIVFFFLILAVNIVIYLLLLDQNDNISQLNLLKKEFVEFFIQNKEADAKFAYFRNKEKQLNDFLNQDVNFYPYYNLLKQSLDNFAEGAKLYLVEIDKTKSTNFTISFDNYDDLLAFLKFAESEDFLTNFNQLSLINFNKNELQANKTDYRLNFSGKFINLTSQEQ</sequence>
<organism evidence="2 3">
    <name type="scientific">Candidatus Roizmanbacteria bacterium RIFCSPLOWO2_01_FULL_37_12</name>
    <dbReference type="NCBI Taxonomy" id="1802056"/>
    <lineage>
        <taxon>Bacteria</taxon>
        <taxon>Candidatus Roizmaniibacteriota</taxon>
    </lineage>
</organism>
<keyword evidence="1" id="KW-0812">Transmembrane</keyword>
<evidence type="ECO:0000313" key="3">
    <source>
        <dbReference type="Proteomes" id="UP000177698"/>
    </source>
</evidence>
<dbReference type="AlphaFoldDB" id="A0A1F7IB57"/>
<comment type="caution">
    <text evidence="2">The sequence shown here is derived from an EMBL/GenBank/DDBJ whole genome shotgun (WGS) entry which is preliminary data.</text>
</comment>